<gene>
    <name evidence="2" type="ORF">Hypma_009510</name>
</gene>
<sequence length="350" mass="38970">MNFPGFYLIENTVHGLVGNVANANSKGSDAVSVVKVAPKDYRHFYITQESNGTFIIRSLADHFRHDITSGYTKREIAVIHHNEIVSFPDDNEHLHRWKLVRDVAGPTHFHILDVATMAYWRLSSGQAGTKVDLYYPIPEFLQNVPRADAATTIPPGIAWKLTPVLLSGRYHIKNLLYGDINVGTKDSDGNTPVLAASSPAVWYILAITPRHHHSIEKPDGATWNIFFVKPKSKSTATTSASKAAADSKDDDDDSDSDDDDEESTVAAVDNTVVVTEEVAVQRITNFGWAPVWSAKDGAWRIVRISRYYGRDSDEWSLADKYHSDKSDQAHVRCGDDEDGCSLWELTRISD</sequence>
<proteinExistence type="predicted"/>
<accession>A0A369JZ07</accession>
<protein>
    <submittedName>
        <fullName evidence="2">Uncharacterized protein</fullName>
    </submittedName>
</protein>
<dbReference type="EMBL" id="LUEZ02000046">
    <property type="protein sequence ID" value="RDB23936.1"/>
    <property type="molecule type" value="Genomic_DNA"/>
</dbReference>
<evidence type="ECO:0000313" key="2">
    <source>
        <dbReference type="EMBL" id="RDB23936.1"/>
    </source>
</evidence>
<evidence type="ECO:0000313" key="3">
    <source>
        <dbReference type="Proteomes" id="UP000076154"/>
    </source>
</evidence>
<comment type="caution">
    <text evidence="2">The sequence shown here is derived from an EMBL/GenBank/DDBJ whole genome shotgun (WGS) entry which is preliminary data.</text>
</comment>
<evidence type="ECO:0000256" key="1">
    <source>
        <dbReference type="SAM" id="MobiDB-lite"/>
    </source>
</evidence>
<dbReference type="InParanoid" id="A0A369JZ07"/>
<keyword evidence="3" id="KW-1185">Reference proteome</keyword>
<organism evidence="2 3">
    <name type="scientific">Hypsizygus marmoreus</name>
    <name type="common">White beech mushroom</name>
    <name type="synonym">Agaricus marmoreus</name>
    <dbReference type="NCBI Taxonomy" id="39966"/>
    <lineage>
        <taxon>Eukaryota</taxon>
        <taxon>Fungi</taxon>
        <taxon>Dikarya</taxon>
        <taxon>Basidiomycota</taxon>
        <taxon>Agaricomycotina</taxon>
        <taxon>Agaricomycetes</taxon>
        <taxon>Agaricomycetidae</taxon>
        <taxon>Agaricales</taxon>
        <taxon>Tricholomatineae</taxon>
        <taxon>Lyophyllaceae</taxon>
        <taxon>Hypsizygus</taxon>
    </lineage>
</organism>
<reference evidence="2" key="1">
    <citation type="submission" date="2018-04" db="EMBL/GenBank/DDBJ databases">
        <title>Whole genome sequencing of Hypsizygus marmoreus.</title>
        <authorList>
            <person name="Choi I.-G."/>
            <person name="Min B."/>
            <person name="Kim J.-G."/>
            <person name="Kim S."/>
            <person name="Oh Y.-L."/>
            <person name="Kong W.-S."/>
            <person name="Park H."/>
            <person name="Jeong J."/>
            <person name="Song E.-S."/>
        </authorList>
    </citation>
    <scope>NUCLEOTIDE SEQUENCE [LARGE SCALE GENOMIC DNA]</scope>
    <source>
        <strain evidence="2">51987-8</strain>
    </source>
</reference>
<name>A0A369JZ07_HYPMA</name>
<feature type="region of interest" description="Disordered" evidence="1">
    <location>
        <begin position="237"/>
        <end position="264"/>
    </location>
</feature>
<dbReference type="OrthoDB" id="10637845at2759"/>
<feature type="compositionally biased region" description="Acidic residues" evidence="1">
    <location>
        <begin position="248"/>
        <end position="263"/>
    </location>
</feature>
<dbReference type="AlphaFoldDB" id="A0A369JZ07"/>
<dbReference type="Proteomes" id="UP000076154">
    <property type="component" value="Unassembled WGS sequence"/>
</dbReference>